<reference evidence="2" key="1">
    <citation type="submission" date="2021-01" db="EMBL/GenBank/DDBJ databases">
        <authorList>
            <consortium name="Genoscope - CEA"/>
            <person name="William W."/>
        </authorList>
    </citation>
    <scope>NUCLEOTIDE SEQUENCE</scope>
</reference>
<gene>
    <name evidence="2" type="ORF">DARMORV10_C07P28210.1</name>
</gene>
<sequence length="66" mass="7519">MKTTAVDEARCGSEDSGGEFGEFRCPWYEEKSNEENGTTNYKRKEESVRKENGSVLVRKANDNLIK</sequence>
<organism evidence="2">
    <name type="scientific">Brassica napus</name>
    <name type="common">Rape</name>
    <dbReference type="NCBI Taxonomy" id="3708"/>
    <lineage>
        <taxon>Eukaryota</taxon>
        <taxon>Viridiplantae</taxon>
        <taxon>Streptophyta</taxon>
        <taxon>Embryophyta</taxon>
        <taxon>Tracheophyta</taxon>
        <taxon>Spermatophyta</taxon>
        <taxon>Magnoliopsida</taxon>
        <taxon>eudicotyledons</taxon>
        <taxon>Gunneridae</taxon>
        <taxon>Pentapetalae</taxon>
        <taxon>rosids</taxon>
        <taxon>malvids</taxon>
        <taxon>Brassicales</taxon>
        <taxon>Brassicaceae</taxon>
        <taxon>Brassiceae</taxon>
        <taxon>Brassica</taxon>
    </lineage>
</organism>
<dbReference type="EMBL" id="HG994371">
    <property type="protein sequence ID" value="CAF1991230.1"/>
    <property type="molecule type" value="Genomic_DNA"/>
</dbReference>
<feature type="compositionally biased region" description="Basic and acidic residues" evidence="1">
    <location>
        <begin position="42"/>
        <end position="52"/>
    </location>
</feature>
<evidence type="ECO:0000313" key="2">
    <source>
        <dbReference type="EMBL" id="CAF1991230.1"/>
    </source>
</evidence>
<accession>A0A816MJ13</accession>
<name>A0A816MJ13_BRANA</name>
<proteinExistence type="predicted"/>
<feature type="compositionally biased region" description="Basic and acidic residues" evidence="1">
    <location>
        <begin position="1"/>
        <end position="13"/>
    </location>
</feature>
<feature type="region of interest" description="Disordered" evidence="1">
    <location>
        <begin position="1"/>
        <end position="54"/>
    </location>
</feature>
<protein>
    <submittedName>
        <fullName evidence="2">(rape) hypothetical protein</fullName>
    </submittedName>
</protein>
<dbReference type="AlphaFoldDB" id="A0A816MJ13"/>
<evidence type="ECO:0000256" key="1">
    <source>
        <dbReference type="SAM" id="MobiDB-lite"/>
    </source>
</evidence>
<dbReference type="Proteomes" id="UP001295469">
    <property type="component" value="Chromosome C07"/>
</dbReference>